<comment type="caution">
    <text evidence="11">The sequence shown here is derived from an EMBL/GenBank/DDBJ whole genome shotgun (WGS) entry which is preliminary data.</text>
</comment>
<dbReference type="InterPro" id="IPR012337">
    <property type="entry name" value="RNaseH-like_sf"/>
</dbReference>
<dbReference type="InterPro" id="IPR025525">
    <property type="entry name" value="hAT-like_transposase_RNase-H"/>
</dbReference>
<protein>
    <recommendedName>
        <fullName evidence="10">BED-type domain-containing protein</fullName>
    </recommendedName>
</protein>
<dbReference type="Pfam" id="PF14372">
    <property type="entry name" value="hAT-like_RNase-H"/>
    <property type="match status" value="1"/>
</dbReference>
<gene>
    <name evidence="11" type="ORF">LUZ63_019968</name>
</gene>
<dbReference type="GO" id="GO:0046983">
    <property type="term" value="F:protein dimerization activity"/>
    <property type="evidence" value="ECO:0007669"/>
    <property type="project" value="InterPro"/>
</dbReference>
<comment type="subcellular location">
    <subcellularLocation>
        <location evidence="1">Nucleus</location>
    </subcellularLocation>
</comment>
<evidence type="ECO:0000256" key="7">
    <source>
        <dbReference type="ARBA" id="ARBA00023242"/>
    </source>
</evidence>
<dbReference type="GO" id="GO:0003677">
    <property type="term" value="F:DNA binding"/>
    <property type="evidence" value="ECO:0007669"/>
    <property type="project" value="UniProtKB-KW"/>
</dbReference>
<feature type="compositionally biased region" description="Low complexity" evidence="9">
    <location>
        <begin position="442"/>
        <end position="451"/>
    </location>
</feature>
<keyword evidence="7" id="KW-0539">Nucleus</keyword>
<dbReference type="OrthoDB" id="1935496at2759"/>
<organism evidence="11 12">
    <name type="scientific">Rhynchospora breviuscula</name>
    <dbReference type="NCBI Taxonomy" id="2022672"/>
    <lineage>
        <taxon>Eukaryota</taxon>
        <taxon>Viridiplantae</taxon>
        <taxon>Streptophyta</taxon>
        <taxon>Embryophyta</taxon>
        <taxon>Tracheophyta</taxon>
        <taxon>Spermatophyta</taxon>
        <taxon>Magnoliopsida</taxon>
        <taxon>Liliopsida</taxon>
        <taxon>Poales</taxon>
        <taxon>Cyperaceae</taxon>
        <taxon>Cyperoideae</taxon>
        <taxon>Rhynchosporeae</taxon>
        <taxon>Rhynchospora</taxon>
    </lineage>
</organism>
<reference evidence="11" key="1">
    <citation type="journal article" date="2022" name="Cell">
        <title>Repeat-based holocentromeres influence genome architecture and karyotype evolution.</title>
        <authorList>
            <person name="Hofstatter P.G."/>
            <person name="Thangavel G."/>
            <person name="Lux T."/>
            <person name="Neumann P."/>
            <person name="Vondrak T."/>
            <person name="Novak P."/>
            <person name="Zhang M."/>
            <person name="Costa L."/>
            <person name="Castellani M."/>
            <person name="Scott A."/>
            <person name="Toegelov H."/>
            <person name="Fuchs J."/>
            <person name="Mata-Sucre Y."/>
            <person name="Dias Y."/>
            <person name="Vanzela A.L.L."/>
            <person name="Huettel B."/>
            <person name="Almeida C.C.S."/>
            <person name="Simkova H."/>
            <person name="Souza G."/>
            <person name="Pedrosa-Harand A."/>
            <person name="Macas J."/>
            <person name="Mayer K.F.X."/>
            <person name="Houben A."/>
            <person name="Marques A."/>
        </authorList>
    </citation>
    <scope>NUCLEOTIDE SEQUENCE</scope>
    <source>
        <strain evidence="11">RhyBre1mFocal</strain>
    </source>
</reference>
<evidence type="ECO:0000256" key="8">
    <source>
        <dbReference type="PROSITE-ProRule" id="PRU00027"/>
    </source>
</evidence>
<dbReference type="SUPFAM" id="SSF53098">
    <property type="entry name" value="Ribonuclease H-like"/>
    <property type="match status" value="1"/>
</dbReference>
<comment type="subunit">
    <text evidence="2">Homodimer.</text>
</comment>
<evidence type="ECO:0000256" key="1">
    <source>
        <dbReference type="ARBA" id="ARBA00004123"/>
    </source>
</evidence>
<keyword evidence="6" id="KW-0238">DNA-binding</keyword>
<keyword evidence="3" id="KW-0479">Metal-binding</keyword>
<evidence type="ECO:0000256" key="3">
    <source>
        <dbReference type="ARBA" id="ARBA00022723"/>
    </source>
</evidence>
<feature type="domain" description="BED-type" evidence="10">
    <location>
        <begin position="73"/>
        <end position="130"/>
    </location>
</feature>
<feature type="region of interest" description="Disordered" evidence="9">
    <location>
        <begin position="1"/>
        <end position="70"/>
    </location>
</feature>
<evidence type="ECO:0000256" key="4">
    <source>
        <dbReference type="ARBA" id="ARBA00022771"/>
    </source>
</evidence>
<keyword evidence="4 8" id="KW-0863">Zinc-finger</keyword>
<dbReference type="PANTHER" id="PTHR23272:SF161">
    <property type="entry name" value="ZINC FINGER BED DOMAIN-CONTAINING PROTEIN RICESLEEPER 1-LIKE"/>
    <property type="match status" value="1"/>
</dbReference>
<evidence type="ECO:0000313" key="12">
    <source>
        <dbReference type="Proteomes" id="UP001151287"/>
    </source>
</evidence>
<dbReference type="EMBL" id="JAMQYH010000005">
    <property type="protein sequence ID" value="KAJ1688578.1"/>
    <property type="molecule type" value="Genomic_DNA"/>
</dbReference>
<proteinExistence type="predicted"/>
<dbReference type="SMART" id="SM00614">
    <property type="entry name" value="ZnF_BED"/>
    <property type="match status" value="1"/>
</dbReference>
<dbReference type="Pfam" id="PF05699">
    <property type="entry name" value="Dimer_Tnp_hAT"/>
    <property type="match status" value="1"/>
</dbReference>
<sequence length="660" mass="74867">MANSENASEPDLSDDSFGLDPNYTPEEIQRIQTEAIQADGGVPDGDTQDRPADTQVPETQVPQSTKKRKQREKMISKYWQYFTKGETREDGFYDAKCNFCGHIYDMGNGRGTGSLMHHFEKACKKVPKSMRQKPNALQKLLQAGTTTAPAIQVWAFDQMKCRKGLARMALCLVLDGSSANEACIKEMLSGPIMSTLPANGQIFHQRCGCHILNLIVQDGLDVLDDEIKTIREAMKYIRHSQSRMEKFKRAVAQVKAPDKKPAWDVQTRWNSTYLMLQLAFELREAIERFAILDKNSNLVSHLDWDKMKALLDCLKVFYEATLKLSGTKYPTLNLFFPEFCEVCLSIKKMRNSNFSFIVDMSLEMYAKWDKYWTGGNMLLAIACVFDPRSKLGVVEYYIKEMYPNDYDTFMANLNTCINALFKDYEEAYNRLSHEQVWSSSQQVRQSSSASARESETDTRAGLKDYLKNKKRADPKKSELEEYLSDALDENSLDVEFDILSWWRLKAAKYPILSRLTRDILAVPISTVASESTFSNSGRTLSPIRSSLNDESIEALICTQDWLRASVTGTTKLVETLVRYCGLLMKQYQMALLPVSGNFAECWLDILAFGTVGNVIGWLKPGVVLTLWLLGSQAVTFNDELCVYCVLGFFYLANLAEIGKI</sequence>
<evidence type="ECO:0000256" key="2">
    <source>
        <dbReference type="ARBA" id="ARBA00011738"/>
    </source>
</evidence>
<feature type="region of interest" description="Disordered" evidence="9">
    <location>
        <begin position="442"/>
        <end position="465"/>
    </location>
</feature>
<dbReference type="Pfam" id="PF02892">
    <property type="entry name" value="zf-BED"/>
    <property type="match status" value="1"/>
</dbReference>
<dbReference type="AlphaFoldDB" id="A0A9Q0C792"/>
<feature type="compositionally biased region" description="Basic and acidic residues" evidence="9">
    <location>
        <begin position="452"/>
        <end position="465"/>
    </location>
</feature>
<dbReference type="PROSITE" id="PS50808">
    <property type="entry name" value="ZF_BED"/>
    <property type="match status" value="1"/>
</dbReference>
<keyword evidence="12" id="KW-1185">Reference proteome</keyword>
<evidence type="ECO:0000313" key="11">
    <source>
        <dbReference type="EMBL" id="KAJ1688578.1"/>
    </source>
</evidence>
<evidence type="ECO:0000256" key="6">
    <source>
        <dbReference type="ARBA" id="ARBA00023125"/>
    </source>
</evidence>
<dbReference type="PANTHER" id="PTHR23272">
    <property type="entry name" value="BED FINGER-RELATED"/>
    <property type="match status" value="1"/>
</dbReference>
<dbReference type="GO" id="GO:0008270">
    <property type="term" value="F:zinc ion binding"/>
    <property type="evidence" value="ECO:0007669"/>
    <property type="project" value="UniProtKB-KW"/>
</dbReference>
<dbReference type="InterPro" id="IPR003656">
    <property type="entry name" value="Znf_BED"/>
</dbReference>
<evidence type="ECO:0000259" key="10">
    <source>
        <dbReference type="PROSITE" id="PS50808"/>
    </source>
</evidence>
<dbReference type="Proteomes" id="UP001151287">
    <property type="component" value="Unassembled WGS sequence"/>
</dbReference>
<keyword evidence="5" id="KW-0862">Zinc</keyword>
<dbReference type="GO" id="GO:0005634">
    <property type="term" value="C:nucleus"/>
    <property type="evidence" value="ECO:0007669"/>
    <property type="project" value="UniProtKB-SubCell"/>
</dbReference>
<accession>A0A9Q0C792</accession>
<evidence type="ECO:0000256" key="9">
    <source>
        <dbReference type="SAM" id="MobiDB-lite"/>
    </source>
</evidence>
<dbReference type="InterPro" id="IPR008906">
    <property type="entry name" value="HATC_C_dom"/>
</dbReference>
<name>A0A9Q0C792_9POAL</name>
<evidence type="ECO:0000256" key="5">
    <source>
        <dbReference type="ARBA" id="ARBA00022833"/>
    </source>
</evidence>